<evidence type="ECO:0000256" key="1">
    <source>
        <dbReference type="SAM" id="Phobius"/>
    </source>
</evidence>
<organism evidence="2 3">
    <name type="scientific">Denitrobacterium detoxificans</name>
    <dbReference type="NCBI Taxonomy" id="79604"/>
    <lineage>
        <taxon>Bacteria</taxon>
        <taxon>Bacillati</taxon>
        <taxon>Actinomycetota</taxon>
        <taxon>Coriobacteriia</taxon>
        <taxon>Eggerthellales</taxon>
        <taxon>Eggerthellaceae</taxon>
        <taxon>Denitrobacterium</taxon>
    </lineage>
</organism>
<dbReference type="EMBL" id="FOEC01000001">
    <property type="protein sequence ID" value="SEO41667.1"/>
    <property type="molecule type" value="Genomic_DNA"/>
</dbReference>
<reference evidence="3" key="1">
    <citation type="submission" date="2016-10" db="EMBL/GenBank/DDBJ databases">
        <authorList>
            <person name="Varghese N."/>
        </authorList>
    </citation>
    <scope>NUCLEOTIDE SEQUENCE [LARGE SCALE GENOMIC DNA]</scope>
    <source>
        <strain evidence="3">DSM 21843</strain>
    </source>
</reference>
<protein>
    <submittedName>
        <fullName evidence="2">Uncharacterized protein</fullName>
    </submittedName>
</protein>
<dbReference type="AlphaFoldDB" id="A0A172S079"/>
<dbReference type="KEGG" id="ddt:AAY81_09940"/>
<dbReference type="STRING" id="79604.AAY81_09940"/>
<keyword evidence="1" id="KW-0812">Transmembrane</keyword>
<evidence type="ECO:0000313" key="3">
    <source>
        <dbReference type="Proteomes" id="UP000182975"/>
    </source>
</evidence>
<accession>A0A172S079</accession>
<feature type="transmembrane region" description="Helical" evidence="1">
    <location>
        <begin position="190"/>
        <end position="210"/>
    </location>
</feature>
<keyword evidence="1" id="KW-1133">Transmembrane helix</keyword>
<proteinExistence type="predicted"/>
<dbReference type="RefSeq" id="WP_066664628.1">
    <property type="nucleotide sequence ID" value="NZ_CP011402.1"/>
</dbReference>
<keyword evidence="1" id="KW-0472">Membrane</keyword>
<evidence type="ECO:0000313" key="2">
    <source>
        <dbReference type="EMBL" id="SEO41667.1"/>
    </source>
</evidence>
<gene>
    <name evidence="2" type="ORF">SAMN02910314_00185</name>
</gene>
<name>A0A172S079_9ACTN</name>
<keyword evidence="3" id="KW-1185">Reference proteome</keyword>
<dbReference type="OrthoDB" id="3196857at2"/>
<dbReference type="Proteomes" id="UP000182975">
    <property type="component" value="Unassembled WGS sequence"/>
</dbReference>
<sequence>MAALPYYGSYALFQAHSKKEGAALLGADNIIGAVCEIVFNTDKSGHTSVDVYNPFGANIGKIQGKEAEDLLVCKAKGWTMHAILVCTYYSEKPEPGNYWGEIALVCFPNDDNAASFEAFTVAVAHMIGEGKRVEVDLAAKGIEQVVENNGSWLPSGRVAKLDLEPGTAVIKDHMTASESLIEMSRARNKGCLVGGWLFIILLVVGAFFLIKGLFGF</sequence>